<sequence length="170" mass="19402">MVTDEKSPLLHMLTLHYADLVRHLTKKLGNAASARDVAQDTYLRLRHLPAETLVLSPRAYIFRVANNIAVDYLRAETSRARYFTAENGHDQPLDEPLPDSVIDYRQRLKILEQAVDELPDKCREVFLMHKFDGLSHAEIANALGISRSMVEKHIMKALSHCRDRMAGLLD</sequence>
<name>A0A916SIR0_9HYPH</name>
<gene>
    <name evidence="7" type="primary">fpvI</name>
    <name evidence="7" type="ORF">GCM10011491_33790</name>
</gene>
<reference evidence="7" key="2">
    <citation type="submission" date="2020-09" db="EMBL/GenBank/DDBJ databases">
        <authorList>
            <person name="Sun Q."/>
            <person name="Zhou Y."/>
        </authorList>
    </citation>
    <scope>NUCLEOTIDE SEQUENCE</scope>
    <source>
        <strain evidence="7">CGMCC 1.15082</strain>
    </source>
</reference>
<evidence type="ECO:0000259" key="5">
    <source>
        <dbReference type="Pfam" id="PF04542"/>
    </source>
</evidence>
<dbReference type="Pfam" id="PF04542">
    <property type="entry name" value="Sigma70_r2"/>
    <property type="match status" value="1"/>
</dbReference>
<dbReference type="RefSeq" id="WP_188825367.1">
    <property type="nucleotide sequence ID" value="NZ_BMHH01000015.1"/>
</dbReference>
<dbReference type="PANTHER" id="PTHR43133">
    <property type="entry name" value="RNA POLYMERASE ECF-TYPE SIGMA FACTO"/>
    <property type="match status" value="1"/>
</dbReference>
<comment type="similarity">
    <text evidence="1">Belongs to the sigma-70 factor family. ECF subfamily.</text>
</comment>
<proteinExistence type="inferred from homology"/>
<evidence type="ECO:0000259" key="6">
    <source>
        <dbReference type="Pfam" id="PF08281"/>
    </source>
</evidence>
<feature type="domain" description="RNA polymerase sigma-70 region 2" evidence="5">
    <location>
        <begin position="15"/>
        <end position="77"/>
    </location>
</feature>
<dbReference type="CDD" id="cd06171">
    <property type="entry name" value="Sigma70_r4"/>
    <property type="match status" value="1"/>
</dbReference>
<dbReference type="Proteomes" id="UP000646478">
    <property type="component" value="Unassembled WGS sequence"/>
</dbReference>
<dbReference type="GO" id="GO:0006352">
    <property type="term" value="P:DNA-templated transcription initiation"/>
    <property type="evidence" value="ECO:0007669"/>
    <property type="project" value="InterPro"/>
</dbReference>
<dbReference type="GO" id="GO:0003677">
    <property type="term" value="F:DNA binding"/>
    <property type="evidence" value="ECO:0007669"/>
    <property type="project" value="InterPro"/>
</dbReference>
<dbReference type="InterPro" id="IPR039425">
    <property type="entry name" value="RNA_pol_sigma-70-like"/>
</dbReference>
<evidence type="ECO:0000256" key="2">
    <source>
        <dbReference type="ARBA" id="ARBA00023015"/>
    </source>
</evidence>
<keyword evidence="8" id="KW-1185">Reference proteome</keyword>
<dbReference type="InterPro" id="IPR013325">
    <property type="entry name" value="RNA_pol_sigma_r2"/>
</dbReference>
<dbReference type="SUPFAM" id="SSF88659">
    <property type="entry name" value="Sigma3 and sigma4 domains of RNA polymerase sigma factors"/>
    <property type="match status" value="1"/>
</dbReference>
<keyword evidence="3" id="KW-0731">Sigma factor</keyword>
<evidence type="ECO:0000256" key="1">
    <source>
        <dbReference type="ARBA" id="ARBA00010641"/>
    </source>
</evidence>
<dbReference type="InterPro" id="IPR036388">
    <property type="entry name" value="WH-like_DNA-bd_sf"/>
</dbReference>
<dbReference type="InterPro" id="IPR014284">
    <property type="entry name" value="RNA_pol_sigma-70_dom"/>
</dbReference>
<reference evidence="7" key="1">
    <citation type="journal article" date="2014" name="Int. J. Syst. Evol. Microbiol.">
        <title>Complete genome sequence of Corynebacterium casei LMG S-19264T (=DSM 44701T), isolated from a smear-ripened cheese.</title>
        <authorList>
            <consortium name="US DOE Joint Genome Institute (JGI-PGF)"/>
            <person name="Walter F."/>
            <person name="Albersmeier A."/>
            <person name="Kalinowski J."/>
            <person name="Ruckert C."/>
        </authorList>
    </citation>
    <scope>NUCLEOTIDE SEQUENCE</scope>
    <source>
        <strain evidence="7">CGMCC 1.15082</strain>
    </source>
</reference>
<accession>A0A916SIR0</accession>
<keyword evidence="4" id="KW-0804">Transcription</keyword>
<protein>
    <submittedName>
        <fullName evidence="7">RNA polymerase sigma factor</fullName>
    </submittedName>
</protein>
<evidence type="ECO:0000313" key="7">
    <source>
        <dbReference type="EMBL" id="GGB02886.1"/>
    </source>
</evidence>
<dbReference type="NCBIfam" id="TIGR02937">
    <property type="entry name" value="sigma70-ECF"/>
    <property type="match status" value="1"/>
</dbReference>
<dbReference type="EMBL" id="BMHH01000015">
    <property type="protein sequence ID" value="GGB02886.1"/>
    <property type="molecule type" value="Genomic_DNA"/>
</dbReference>
<dbReference type="PANTHER" id="PTHR43133:SF63">
    <property type="entry name" value="RNA POLYMERASE SIGMA FACTOR FECI-RELATED"/>
    <property type="match status" value="1"/>
</dbReference>
<dbReference type="InterPro" id="IPR013249">
    <property type="entry name" value="RNA_pol_sigma70_r4_t2"/>
</dbReference>
<evidence type="ECO:0000313" key="8">
    <source>
        <dbReference type="Proteomes" id="UP000646478"/>
    </source>
</evidence>
<keyword evidence="2" id="KW-0805">Transcription regulation</keyword>
<evidence type="ECO:0000256" key="3">
    <source>
        <dbReference type="ARBA" id="ARBA00023082"/>
    </source>
</evidence>
<dbReference type="Gene3D" id="1.10.10.10">
    <property type="entry name" value="Winged helix-like DNA-binding domain superfamily/Winged helix DNA-binding domain"/>
    <property type="match status" value="1"/>
</dbReference>
<evidence type="ECO:0000256" key="4">
    <source>
        <dbReference type="ARBA" id="ARBA00023163"/>
    </source>
</evidence>
<dbReference type="AlphaFoldDB" id="A0A916SIR0"/>
<dbReference type="Gene3D" id="1.10.1740.10">
    <property type="match status" value="1"/>
</dbReference>
<dbReference type="InterPro" id="IPR007627">
    <property type="entry name" value="RNA_pol_sigma70_r2"/>
</dbReference>
<comment type="caution">
    <text evidence="7">The sequence shown here is derived from an EMBL/GenBank/DDBJ whole genome shotgun (WGS) entry which is preliminary data.</text>
</comment>
<feature type="domain" description="RNA polymerase sigma factor 70 region 4 type 2" evidence="6">
    <location>
        <begin position="109"/>
        <end position="161"/>
    </location>
</feature>
<dbReference type="Pfam" id="PF08281">
    <property type="entry name" value="Sigma70_r4_2"/>
    <property type="match status" value="1"/>
</dbReference>
<organism evidence="7 8">
    <name type="scientific">Brucella endophytica</name>
    <dbReference type="NCBI Taxonomy" id="1963359"/>
    <lineage>
        <taxon>Bacteria</taxon>
        <taxon>Pseudomonadati</taxon>
        <taxon>Pseudomonadota</taxon>
        <taxon>Alphaproteobacteria</taxon>
        <taxon>Hyphomicrobiales</taxon>
        <taxon>Brucellaceae</taxon>
        <taxon>Brucella/Ochrobactrum group</taxon>
        <taxon>Brucella</taxon>
    </lineage>
</organism>
<dbReference type="InterPro" id="IPR013324">
    <property type="entry name" value="RNA_pol_sigma_r3/r4-like"/>
</dbReference>
<dbReference type="GO" id="GO:0016987">
    <property type="term" value="F:sigma factor activity"/>
    <property type="evidence" value="ECO:0007669"/>
    <property type="project" value="UniProtKB-KW"/>
</dbReference>
<dbReference type="SUPFAM" id="SSF88946">
    <property type="entry name" value="Sigma2 domain of RNA polymerase sigma factors"/>
    <property type="match status" value="1"/>
</dbReference>